<comment type="subcellular location">
    <subcellularLocation>
        <location evidence="1">Cell membrane</location>
        <topology evidence="1">Multi-pass membrane protein</topology>
    </subcellularLocation>
</comment>
<accession>A0A919ETW6</accession>
<keyword evidence="4" id="KW-1003">Cell membrane</keyword>
<dbReference type="Pfam" id="PF01544">
    <property type="entry name" value="CorA"/>
    <property type="match status" value="1"/>
</dbReference>
<evidence type="ECO:0000256" key="8">
    <source>
        <dbReference type="ARBA" id="ARBA00023065"/>
    </source>
</evidence>
<dbReference type="GO" id="GO:0000287">
    <property type="term" value="F:magnesium ion binding"/>
    <property type="evidence" value="ECO:0007669"/>
    <property type="project" value="TreeGrafter"/>
</dbReference>
<reference evidence="14" key="1">
    <citation type="journal article" date="2019" name="Int. J. Syst. Evol. Microbiol.">
        <title>The Global Catalogue of Microorganisms (GCM) 10K type strain sequencing project: providing services to taxonomists for standard genome sequencing and annotation.</title>
        <authorList>
            <consortium name="The Broad Institute Genomics Platform"/>
            <consortium name="The Broad Institute Genome Sequencing Center for Infectious Disease"/>
            <person name="Wu L."/>
            <person name="Ma J."/>
        </authorList>
    </citation>
    <scope>NUCLEOTIDE SEQUENCE [LARGE SCALE GENOMIC DNA]</scope>
    <source>
        <strain evidence="14">JCM 4253</strain>
    </source>
</reference>
<keyword evidence="3" id="KW-0813">Transport</keyword>
<dbReference type="EMBL" id="BNBF01000003">
    <property type="protein sequence ID" value="GHG40362.1"/>
    <property type="molecule type" value="Genomic_DNA"/>
</dbReference>
<evidence type="ECO:0000256" key="1">
    <source>
        <dbReference type="ARBA" id="ARBA00004651"/>
    </source>
</evidence>
<evidence type="ECO:0000313" key="13">
    <source>
        <dbReference type="EMBL" id="GHG40362.1"/>
    </source>
</evidence>
<dbReference type="InterPro" id="IPR045863">
    <property type="entry name" value="CorA_TM1_TM2"/>
</dbReference>
<dbReference type="Gene3D" id="1.20.58.340">
    <property type="entry name" value="Magnesium transport protein CorA, transmembrane region"/>
    <property type="match status" value="2"/>
</dbReference>
<comment type="caution">
    <text evidence="13">The sequence shown here is derived from an EMBL/GenBank/DDBJ whole genome shotgun (WGS) entry which is preliminary data.</text>
</comment>
<dbReference type="InterPro" id="IPR045861">
    <property type="entry name" value="CorA_cytoplasmic_dom"/>
</dbReference>
<evidence type="ECO:0000256" key="7">
    <source>
        <dbReference type="ARBA" id="ARBA00022989"/>
    </source>
</evidence>
<name>A0A919ETW6_9ACTN</name>
<evidence type="ECO:0000313" key="14">
    <source>
        <dbReference type="Proteomes" id="UP000619355"/>
    </source>
</evidence>
<evidence type="ECO:0000256" key="3">
    <source>
        <dbReference type="ARBA" id="ARBA00022448"/>
    </source>
</evidence>
<evidence type="ECO:0000256" key="2">
    <source>
        <dbReference type="ARBA" id="ARBA00009765"/>
    </source>
</evidence>
<dbReference type="SUPFAM" id="SSF143865">
    <property type="entry name" value="CorA soluble domain-like"/>
    <property type="match status" value="1"/>
</dbReference>
<dbReference type="CDD" id="cd12830">
    <property type="entry name" value="MtCorA-like"/>
    <property type="match status" value="1"/>
</dbReference>
<evidence type="ECO:0000256" key="6">
    <source>
        <dbReference type="ARBA" id="ARBA00022842"/>
    </source>
</evidence>
<dbReference type="GO" id="GO:0015087">
    <property type="term" value="F:cobalt ion transmembrane transporter activity"/>
    <property type="evidence" value="ECO:0007669"/>
    <property type="project" value="TreeGrafter"/>
</dbReference>
<comment type="function">
    <text evidence="11">Mediates influx of magnesium ions. Alternates between open and closed states. Activated by low cytoplasmic Mg(2+) levels. Inactive when cytoplasmic Mg(2+) levels are high.</text>
</comment>
<organism evidence="13 14">
    <name type="scientific">Streptomyces capoamus</name>
    <dbReference type="NCBI Taxonomy" id="68183"/>
    <lineage>
        <taxon>Bacteria</taxon>
        <taxon>Bacillati</taxon>
        <taxon>Actinomycetota</taxon>
        <taxon>Actinomycetes</taxon>
        <taxon>Kitasatosporales</taxon>
        <taxon>Streptomycetaceae</taxon>
        <taxon>Streptomyces</taxon>
    </lineage>
</organism>
<dbReference type="GO" id="GO:0005886">
    <property type="term" value="C:plasma membrane"/>
    <property type="evidence" value="ECO:0007669"/>
    <property type="project" value="UniProtKB-SubCell"/>
</dbReference>
<keyword evidence="14" id="KW-1185">Reference proteome</keyword>
<proteinExistence type="inferred from homology"/>
<comment type="similarity">
    <text evidence="2">Belongs to the CorA metal ion transporter (MIT) (TC 1.A.35) family.</text>
</comment>
<feature type="transmembrane region" description="Helical" evidence="12">
    <location>
        <begin position="283"/>
        <end position="302"/>
    </location>
</feature>
<keyword evidence="5 12" id="KW-0812">Transmembrane</keyword>
<comment type="catalytic activity">
    <reaction evidence="10">
        <text>Mg(2+)(in) = Mg(2+)(out)</text>
        <dbReference type="Rhea" id="RHEA:29827"/>
        <dbReference type="ChEBI" id="CHEBI:18420"/>
    </reaction>
</comment>
<dbReference type="PANTHER" id="PTHR46494:SF1">
    <property type="entry name" value="CORA FAMILY METAL ION TRANSPORTER (EUROFUNG)"/>
    <property type="match status" value="1"/>
</dbReference>
<dbReference type="SUPFAM" id="SSF144083">
    <property type="entry name" value="Magnesium transport protein CorA, transmembrane region"/>
    <property type="match status" value="1"/>
</dbReference>
<dbReference type="AlphaFoldDB" id="A0A919ETW6"/>
<evidence type="ECO:0000256" key="9">
    <source>
        <dbReference type="ARBA" id="ARBA00023136"/>
    </source>
</evidence>
<keyword evidence="9 12" id="KW-0472">Membrane</keyword>
<evidence type="ECO:0000256" key="4">
    <source>
        <dbReference type="ARBA" id="ARBA00022475"/>
    </source>
</evidence>
<keyword evidence="8" id="KW-0406">Ion transport</keyword>
<dbReference type="GO" id="GO:0050897">
    <property type="term" value="F:cobalt ion binding"/>
    <property type="evidence" value="ECO:0007669"/>
    <property type="project" value="TreeGrafter"/>
</dbReference>
<keyword evidence="7 12" id="KW-1133">Transmembrane helix</keyword>
<evidence type="ECO:0000256" key="12">
    <source>
        <dbReference type="SAM" id="Phobius"/>
    </source>
</evidence>
<evidence type="ECO:0000256" key="5">
    <source>
        <dbReference type="ARBA" id="ARBA00022692"/>
    </source>
</evidence>
<dbReference type="FunFam" id="1.20.58.340:FF:000004">
    <property type="entry name" value="Magnesium transport protein CorA"/>
    <property type="match status" value="1"/>
</dbReference>
<evidence type="ECO:0000256" key="10">
    <source>
        <dbReference type="ARBA" id="ARBA00034269"/>
    </source>
</evidence>
<evidence type="ECO:0000256" key="11">
    <source>
        <dbReference type="ARBA" id="ARBA00045497"/>
    </source>
</evidence>
<keyword evidence="6" id="KW-0460">Magnesium</keyword>
<dbReference type="Gene3D" id="3.30.460.20">
    <property type="entry name" value="CorA soluble domain-like"/>
    <property type="match status" value="1"/>
</dbReference>
<sequence>MECGGERIRKGMECVIYQEQTGEQEQIDCRQADEGCRATLDRLAVLKPDEFAWIRMDEPRQEELQRLGEYLELHPLAIEDAVQAHQRPKQERYGDVLAVAVKTVWFVERSADVETGEVMVFLGPSFALTVRHGADDPTVEAVRRLAAQPDMTRLGPVSVLHAVTDVIVDAYAEAAAQIRTDLTELERCVFSPARDDLTEQIYSLKREVVEFRDAIQPLVPVMQPFTTARDEWPRQVLPYFRDVTDHLTRTDTEVRALDDLLASVLDAHLAKVGTWQNDDMRRISAWAAIFAIPTMVAGIYGMNFSHMPELDWRYGYPCALAVMALGAGLLYRAFRRNGWL</sequence>
<gene>
    <name evidence="13" type="primary">corA</name>
    <name evidence="13" type="ORF">GCM10018980_14570</name>
</gene>
<dbReference type="Proteomes" id="UP000619355">
    <property type="component" value="Unassembled WGS sequence"/>
</dbReference>
<dbReference type="PANTHER" id="PTHR46494">
    <property type="entry name" value="CORA FAMILY METAL ION TRANSPORTER (EUROFUNG)"/>
    <property type="match status" value="1"/>
</dbReference>
<protein>
    <submittedName>
        <fullName evidence="13">Magnesium transport protein CorA</fullName>
    </submittedName>
</protein>
<feature type="transmembrane region" description="Helical" evidence="12">
    <location>
        <begin position="314"/>
        <end position="334"/>
    </location>
</feature>
<dbReference type="GO" id="GO:0015095">
    <property type="term" value="F:magnesium ion transmembrane transporter activity"/>
    <property type="evidence" value="ECO:0007669"/>
    <property type="project" value="TreeGrafter"/>
</dbReference>
<dbReference type="InterPro" id="IPR002523">
    <property type="entry name" value="MgTranspt_CorA/ZnTranspt_ZntB"/>
</dbReference>